<dbReference type="AlphaFoldDB" id="A0A090QJU3"/>
<dbReference type="EMBL" id="BBMN01000001">
    <property type="protein sequence ID" value="GAL03191.1"/>
    <property type="molecule type" value="Genomic_DNA"/>
</dbReference>
<accession>A0A090QJU3</accession>
<sequence>MKAVFDLIIQYANYNRAIKLTPDVTVTFRNAGHILGSATLQIDINEDGHKKHWYSVGILAAGEI</sequence>
<evidence type="ECO:0000313" key="2">
    <source>
        <dbReference type="Proteomes" id="UP000029227"/>
    </source>
</evidence>
<protein>
    <submittedName>
        <fullName evidence="1">Metallo-beta-lactamase family protein RNA-specific</fullName>
    </submittedName>
</protein>
<reference evidence="1 2" key="1">
    <citation type="journal article" date="2014" name="Genome Announc.">
        <title>Draft Genome Sequences of Two Vibrionaceae Species, Vibrio ponticus C121 and Photobacterium aphoticum C119, Isolated as Coral Reef Microbiota.</title>
        <authorList>
            <person name="Al-saari N."/>
            <person name="Meirelles P.M."/>
            <person name="Mino S."/>
            <person name="Suda W."/>
            <person name="Oshima K."/>
            <person name="Hattori M."/>
            <person name="Ohkuma M."/>
            <person name="Thompson F.L."/>
            <person name="Gomez-Gil B."/>
            <person name="Sawabe T."/>
            <person name="Sawabe T."/>
        </authorList>
    </citation>
    <scope>NUCLEOTIDE SEQUENCE [LARGE SCALE GENOMIC DNA]</scope>
    <source>
        <strain evidence="1 2">JCM 19237</strain>
    </source>
</reference>
<proteinExistence type="predicted"/>
<dbReference type="InterPro" id="IPR036866">
    <property type="entry name" value="RibonucZ/Hydroxyglut_hydro"/>
</dbReference>
<gene>
    <name evidence="1" type="ORF">JCM19237_6084</name>
</gene>
<dbReference type="SUPFAM" id="SSF56281">
    <property type="entry name" value="Metallo-hydrolase/oxidoreductase"/>
    <property type="match status" value="1"/>
</dbReference>
<name>A0A090QJU3_9GAMM</name>
<organism evidence="1 2">
    <name type="scientific">Photobacterium aphoticum</name>
    <dbReference type="NCBI Taxonomy" id="754436"/>
    <lineage>
        <taxon>Bacteria</taxon>
        <taxon>Pseudomonadati</taxon>
        <taxon>Pseudomonadota</taxon>
        <taxon>Gammaproteobacteria</taxon>
        <taxon>Vibrionales</taxon>
        <taxon>Vibrionaceae</taxon>
        <taxon>Photobacterium</taxon>
    </lineage>
</organism>
<dbReference type="eggNOG" id="COG1236">
    <property type="taxonomic scope" value="Bacteria"/>
</dbReference>
<evidence type="ECO:0000313" key="1">
    <source>
        <dbReference type="EMBL" id="GAL03191.1"/>
    </source>
</evidence>
<dbReference type="Proteomes" id="UP000029227">
    <property type="component" value="Unassembled WGS sequence"/>
</dbReference>
<comment type="caution">
    <text evidence="1">The sequence shown here is derived from an EMBL/GenBank/DDBJ whole genome shotgun (WGS) entry which is preliminary data.</text>
</comment>
<dbReference type="Gene3D" id="3.60.15.10">
    <property type="entry name" value="Ribonuclease Z/Hydroxyacylglutathione hydrolase-like"/>
    <property type="match status" value="1"/>
</dbReference>
<dbReference type="STRING" id="754436.JCM19237_6084"/>